<gene>
    <name evidence="1" type="primary">AVEN_127495_1</name>
    <name evidence="1" type="ORF">TNCT_453561</name>
</gene>
<dbReference type="AlphaFoldDB" id="A0A8X6KAI6"/>
<organism evidence="1 2">
    <name type="scientific">Trichonephila clavata</name>
    <name type="common">Joro spider</name>
    <name type="synonym">Nephila clavata</name>
    <dbReference type="NCBI Taxonomy" id="2740835"/>
    <lineage>
        <taxon>Eukaryota</taxon>
        <taxon>Metazoa</taxon>
        <taxon>Ecdysozoa</taxon>
        <taxon>Arthropoda</taxon>
        <taxon>Chelicerata</taxon>
        <taxon>Arachnida</taxon>
        <taxon>Araneae</taxon>
        <taxon>Araneomorphae</taxon>
        <taxon>Entelegynae</taxon>
        <taxon>Araneoidea</taxon>
        <taxon>Nephilidae</taxon>
        <taxon>Trichonephila</taxon>
    </lineage>
</organism>
<reference evidence="1" key="1">
    <citation type="submission" date="2020-07" db="EMBL/GenBank/DDBJ databases">
        <title>Multicomponent nature underlies the extraordinary mechanical properties of spider dragline silk.</title>
        <authorList>
            <person name="Kono N."/>
            <person name="Nakamura H."/>
            <person name="Mori M."/>
            <person name="Yoshida Y."/>
            <person name="Ohtoshi R."/>
            <person name="Malay A.D."/>
            <person name="Moran D.A.P."/>
            <person name="Tomita M."/>
            <person name="Numata K."/>
            <person name="Arakawa K."/>
        </authorList>
    </citation>
    <scope>NUCLEOTIDE SEQUENCE</scope>
</reference>
<name>A0A8X6KAI6_TRICU</name>
<sequence>MESLRSWKFKRVGGRTSFTKTANVLKAELVKVGFSVDLVCNKFTKLQSVYSDMKFLDEKILDLLAEDWKALESDIANEIENREVYSDYFITLSRQVSERLRISDEIDVEIKSNQGSSVSRDGIKQYRLPKFEMKKFDGELINWLPFWSQFEKIHSGPDLYESDKISFLAQCMKPRPRAREFIESYPVTSENYEKAVLASLKSLGVFRFKVEGKDRMVISHGRIVPYGRHFKGMAKQFAFGQPEENDPSRLANLMKFLKTEVEGEERLKLARWWTR</sequence>
<accession>A0A8X6KAI6</accession>
<evidence type="ECO:0000313" key="1">
    <source>
        <dbReference type="EMBL" id="GFQ70265.1"/>
    </source>
</evidence>
<proteinExistence type="predicted"/>
<dbReference type="Pfam" id="PF03564">
    <property type="entry name" value="DUF1759"/>
    <property type="match status" value="1"/>
</dbReference>
<protein>
    <submittedName>
        <fullName evidence="1">Integrase_H2C2 domain-containing protein</fullName>
    </submittedName>
</protein>
<dbReference type="InterPro" id="IPR005312">
    <property type="entry name" value="DUF1759"/>
</dbReference>
<dbReference type="Proteomes" id="UP000887116">
    <property type="component" value="Unassembled WGS sequence"/>
</dbReference>
<comment type="caution">
    <text evidence="1">The sequence shown here is derived from an EMBL/GenBank/DDBJ whole genome shotgun (WGS) entry which is preliminary data.</text>
</comment>
<evidence type="ECO:0000313" key="2">
    <source>
        <dbReference type="Proteomes" id="UP000887116"/>
    </source>
</evidence>
<keyword evidence="2" id="KW-1185">Reference proteome</keyword>
<dbReference type="OrthoDB" id="6436704at2759"/>
<dbReference type="EMBL" id="BMAO01010915">
    <property type="protein sequence ID" value="GFQ70265.1"/>
    <property type="molecule type" value="Genomic_DNA"/>
</dbReference>